<dbReference type="Pfam" id="PF02469">
    <property type="entry name" value="Fasciclin"/>
    <property type="match status" value="1"/>
</dbReference>
<name>A0A433QW66_9FUNG</name>
<dbReference type="PANTHER" id="PTHR10900">
    <property type="entry name" value="PERIOSTIN-RELATED"/>
    <property type="match status" value="1"/>
</dbReference>
<keyword evidence="2" id="KW-0812">Transmembrane</keyword>
<keyword evidence="3" id="KW-0732">Signal</keyword>
<comment type="caution">
    <text evidence="5">The sequence shown here is derived from an EMBL/GenBank/DDBJ whole genome shotgun (WGS) entry which is preliminary data.</text>
</comment>
<keyword evidence="2" id="KW-1133">Transmembrane helix</keyword>
<dbReference type="PROSITE" id="PS50213">
    <property type="entry name" value="FAS1"/>
    <property type="match status" value="1"/>
</dbReference>
<proteinExistence type="predicted"/>
<feature type="transmembrane region" description="Helical" evidence="2">
    <location>
        <begin position="203"/>
        <end position="228"/>
    </location>
</feature>
<reference evidence="5 6" key="1">
    <citation type="journal article" date="2018" name="New Phytol.">
        <title>Phylogenomics of Endogonaceae and evolution of mycorrhizas within Mucoromycota.</title>
        <authorList>
            <person name="Chang Y."/>
            <person name="Desiro A."/>
            <person name="Na H."/>
            <person name="Sandor L."/>
            <person name="Lipzen A."/>
            <person name="Clum A."/>
            <person name="Barry K."/>
            <person name="Grigoriev I.V."/>
            <person name="Martin F.M."/>
            <person name="Stajich J.E."/>
            <person name="Smith M.E."/>
            <person name="Bonito G."/>
            <person name="Spatafora J.W."/>
        </authorList>
    </citation>
    <scope>NUCLEOTIDE SEQUENCE [LARGE SCALE GENOMIC DNA]</scope>
    <source>
        <strain evidence="5 6">AD002</strain>
    </source>
</reference>
<evidence type="ECO:0000313" key="6">
    <source>
        <dbReference type="Proteomes" id="UP000274822"/>
    </source>
</evidence>
<feature type="region of interest" description="Disordered" evidence="1">
    <location>
        <begin position="510"/>
        <end position="557"/>
    </location>
</feature>
<accession>A0A433QW66</accession>
<evidence type="ECO:0000256" key="1">
    <source>
        <dbReference type="SAM" id="MobiDB-lite"/>
    </source>
</evidence>
<feature type="compositionally biased region" description="Polar residues" evidence="1">
    <location>
        <begin position="516"/>
        <end position="525"/>
    </location>
</feature>
<dbReference type="Gene3D" id="2.30.180.10">
    <property type="entry name" value="FAS1 domain"/>
    <property type="match status" value="1"/>
</dbReference>
<dbReference type="InterPro" id="IPR050904">
    <property type="entry name" value="Adhesion/Biosynth-related"/>
</dbReference>
<evidence type="ECO:0000256" key="2">
    <source>
        <dbReference type="SAM" id="Phobius"/>
    </source>
</evidence>
<keyword evidence="6" id="KW-1185">Reference proteome</keyword>
<dbReference type="EMBL" id="RBNJ01000802">
    <property type="protein sequence ID" value="RUS33998.1"/>
    <property type="molecule type" value="Genomic_DNA"/>
</dbReference>
<protein>
    <submittedName>
        <fullName evidence="5">Fasciclin domain-containing protein</fullName>
    </submittedName>
</protein>
<feature type="domain" description="FAS1" evidence="4">
    <location>
        <begin position="15"/>
        <end position="165"/>
    </location>
</feature>
<dbReference type="AlphaFoldDB" id="A0A433QW66"/>
<dbReference type="Proteomes" id="UP000274822">
    <property type="component" value="Unassembled WGS sequence"/>
</dbReference>
<evidence type="ECO:0000313" key="5">
    <source>
        <dbReference type="EMBL" id="RUS33998.1"/>
    </source>
</evidence>
<dbReference type="PANTHER" id="PTHR10900:SF77">
    <property type="entry name" value="FI19380P1"/>
    <property type="match status" value="1"/>
</dbReference>
<feature type="chain" id="PRO_5019263108" evidence="3">
    <location>
        <begin position="19"/>
        <end position="677"/>
    </location>
</feature>
<sequence>MRCFAILLCVFFSAFVQAENITESGSRISMFSRAIVQIPEFLSQLNDESKKFTIFAPTNEAITDAITGALARIKEYMSEPCATEIIKRIVAGHIVTEEIYADQIEGPARLGTLMGNERLIISRKGSDIFVMPEETSYIMTRRARVVIPDAVRASNGVFHGIDAVLVPASLERVIIPDNPRIKFRQLRFCLFACPRHMTRNSRFVSASFLQTMALAVPAALATLLFLYLTPLTFAFVSDSISADQTMLQAPTIRSFVPQLWEVLGPFPTGMREQDFGADPLEAFGGFANLPFSIVDRYPSELADNGTVGWFTIKTGTDGKTVGPIPFKGVRWSFNQLSQGWAVNQFQAWARSRIVLARATTLRIQCTSVGDFHVGVRLFSGDWYGYGVTAHTLRLPAGKHEFRVRIVNEIRIFGGTVPPTIVFRCEIEEVADEVKACMREKAVVVPDVVEGVLAGRYVSVTVENLRTEVGNEGWMDVVRVEVDGKDSDSVKVLISSSTPYLHTRIHSHSVLHPPNPALSSSKSTSHLPPYSPQELLSPRDSKSTSAPPMAPPPSSSLLLYSRAGRGARRSNSHSLISTERYIMVGGPLSSSFTKKPRSFNHTFFILPKSTIQTPKTTTKAMAIPPRKLFRPSTDSSIPPPIVVALHGAGVEAESSFWTGAYRRQKAAWVSLTAVVGGW</sequence>
<dbReference type="InterPro" id="IPR036378">
    <property type="entry name" value="FAS1_dom_sf"/>
</dbReference>
<dbReference type="SMART" id="SM00554">
    <property type="entry name" value="FAS1"/>
    <property type="match status" value="1"/>
</dbReference>
<dbReference type="InterPro" id="IPR000782">
    <property type="entry name" value="FAS1_domain"/>
</dbReference>
<organism evidence="5 6">
    <name type="scientific">Jimgerdemannia flammicorona</name>
    <dbReference type="NCBI Taxonomy" id="994334"/>
    <lineage>
        <taxon>Eukaryota</taxon>
        <taxon>Fungi</taxon>
        <taxon>Fungi incertae sedis</taxon>
        <taxon>Mucoromycota</taxon>
        <taxon>Mucoromycotina</taxon>
        <taxon>Endogonomycetes</taxon>
        <taxon>Endogonales</taxon>
        <taxon>Endogonaceae</taxon>
        <taxon>Jimgerdemannia</taxon>
    </lineage>
</organism>
<gene>
    <name evidence="5" type="ORF">BC938DRAFT_482943</name>
</gene>
<dbReference type="SUPFAM" id="SSF82153">
    <property type="entry name" value="FAS1 domain"/>
    <property type="match status" value="1"/>
</dbReference>
<feature type="signal peptide" evidence="3">
    <location>
        <begin position="1"/>
        <end position="18"/>
    </location>
</feature>
<evidence type="ECO:0000259" key="4">
    <source>
        <dbReference type="PROSITE" id="PS50213"/>
    </source>
</evidence>
<evidence type="ECO:0000256" key="3">
    <source>
        <dbReference type="SAM" id="SignalP"/>
    </source>
</evidence>
<keyword evidence="2" id="KW-0472">Membrane</keyword>